<dbReference type="RefSeq" id="WP_203167975.1">
    <property type="nucleotide sequence ID" value="NZ_JAEVLS010000003.1"/>
</dbReference>
<dbReference type="Proteomes" id="UP000661077">
    <property type="component" value="Unassembled WGS sequence"/>
</dbReference>
<feature type="transmembrane region" description="Helical" evidence="1">
    <location>
        <begin position="128"/>
        <end position="150"/>
    </location>
</feature>
<feature type="transmembrane region" description="Helical" evidence="1">
    <location>
        <begin position="443"/>
        <end position="465"/>
    </location>
</feature>
<evidence type="ECO:0000313" key="2">
    <source>
        <dbReference type="EMBL" id="MBM0105899.1"/>
    </source>
</evidence>
<protein>
    <submittedName>
        <fullName evidence="2">DUF3526 domain-containing protein</fullName>
    </submittedName>
</protein>
<keyword evidence="1" id="KW-1133">Transmembrane helix</keyword>
<feature type="transmembrane region" description="Helical" evidence="1">
    <location>
        <begin position="237"/>
        <end position="257"/>
    </location>
</feature>
<dbReference type="PANTHER" id="PTHR43471:SF1">
    <property type="entry name" value="ABC TRANSPORTER PERMEASE PROTEIN NOSY-RELATED"/>
    <property type="match status" value="1"/>
</dbReference>
<accession>A0ABS1WY51</accession>
<dbReference type="InterPro" id="IPR021913">
    <property type="entry name" value="DUF3526"/>
</dbReference>
<keyword evidence="3" id="KW-1185">Reference proteome</keyword>
<sequence length="471" mass="51604">MNNWMLTTRSELRQMLRDGRVRVALLTLLALFATTLAVGSAQQARYDSNVREAVKADRSIWERQGARNPHSVAHFGQYAFKPAGAISLFDPGLTPWLGTALWMEAHYQNTAAYRAIDDQVAPTLISNLSAAFVLQYLAPLLLIFLGYALIARERERHTLKLVLANGASLRAWAGGKFFSLLTVAAALWLPSLALVAIADSSDERARSVMLVLAYAAYLIMLCALTLAVSAKARTARSALLALLCGWVVMALVIPRVAAVVAERAAPSADAGQFWRDVRAALRQGVSGHDPADAREKALLEKTLAEYGVTRVEDLPVSFAGIALQAGEEHGNEVFDHFYTQLRAAEERQRTVLRLASLVSPWIALRGLSSGIAGTDAQHHSHYVQAAENYRRELQRYLNGNVTQNAKGKDSDYQADALTWRQTPVFSYRTPTFRELGADYLPDALLLLAWIVLSIVALTVAVRGLVREGALA</sequence>
<comment type="caution">
    <text evidence="2">The sequence shown here is derived from an EMBL/GenBank/DDBJ whole genome shotgun (WGS) entry which is preliminary data.</text>
</comment>
<organism evidence="2 3">
    <name type="scientific">Steroidobacter gossypii</name>
    <dbReference type="NCBI Taxonomy" id="2805490"/>
    <lineage>
        <taxon>Bacteria</taxon>
        <taxon>Pseudomonadati</taxon>
        <taxon>Pseudomonadota</taxon>
        <taxon>Gammaproteobacteria</taxon>
        <taxon>Steroidobacterales</taxon>
        <taxon>Steroidobacteraceae</taxon>
        <taxon>Steroidobacter</taxon>
    </lineage>
</organism>
<feature type="transmembrane region" description="Helical" evidence="1">
    <location>
        <begin position="177"/>
        <end position="198"/>
    </location>
</feature>
<keyword evidence="1" id="KW-0472">Membrane</keyword>
<dbReference type="EMBL" id="JAEVLS010000003">
    <property type="protein sequence ID" value="MBM0105899.1"/>
    <property type="molecule type" value="Genomic_DNA"/>
</dbReference>
<feature type="transmembrane region" description="Helical" evidence="1">
    <location>
        <begin position="210"/>
        <end position="230"/>
    </location>
</feature>
<gene>
    <name evidence="2" type="ORF">JM946_14300</name>
</gene>
<keyword evidence="1" id="KW-0812">Transmembrane</keyword>
<evidence type="ECO:0000313" key="3">
    <source>
        <dbReference type="Proteomes" id="UP000661077"/>
    </source>
</evidence>
<proteinExistence type="predicted"/>
<dbReference type="PANTHER" id="PTHR43471">
    <property type="entry name" value="ABC TRANSPORTER PERMEASE"/>
    <property type="match status" value="1"/>
</dbReference>
<name>A0ABS1WY51_9GAMM</name>
<reference evidence="2 3" key="1">
    <citation type="journal article" date="2021" name="Int. J. Syst. Evol. Microbiol.">
        <title>Steroidobacter gossypii sp. nov., isolated from soil of cotton cropping field.</title>
        <authorList>
            <person name="Huang R."/>
            <person name="Yang S."/>
            <person name="Zhen C."/>
            <person name="Liu W."/>
        </authorList>
    </citation>
    <scope>NUCLEOTIDE SEQUENCE [LARGE SCALE GENOMIC DNA]</scope>
    <source>
        <strain evidence="2 3">S1-65</strain>
    </source>
</reference>
<dbReference type="Pfam" id="PF12040">
    <property type="entry name" value="DUF3526"/>
    <property type="match status" value="1"/>
</dbReference>
<evidence type="ECO:0000256" key="1">
    <source>
        <dbReference type="SAM" id="Phobius"/>
    </source>
</evidence>